<keyword evidence="3" id="KW-1185">Reference proteome</keyword>
<proteinExistence type="predicted"/>
<dbReference type="PROSITE" id="PS50851">
    <property type="entry name" value="CHEW"/>
    <property type="match status" value="1"/>
</dbReference>
<dbReference type="PANTHER" id="PTHR22617:SF23">
    <property type="entry name" value="CHEMOTAXIS PROTEIN CHEW"/>
    <property type="match status" value="1"/>
</dbReference>
<dbReference type="Proteomes" id="UP000232638">
    <property type="component" value="Chromosome"/>
</dbReference>
<feature type="domain" description="CheW-like" evidence="1">
    <location>
        <begin position="1"/>
        <end position="138"/>
    </location>
</feature>
<dbReference type="Gene3D" id="2.40.50.180">
    <property type="entry name" value="CheA-289, Domain 4"/>
    <property type="match status" value="1"/>
</dbReference>
<dbReference type="Pfam" id="PF01584">
    <property type="entry name" value="CheW"/>
    <property type="match status" value="1"/>
</dbReference>
<evidence type="ECO:0000259" key="1">
    <source>
        <dbReference type="PROSITE" id="PS50851"/>
    </source>
</evidence>
<gene>
    <name evidence="2" type="ORF">THSYN_18465</name>
</gene>
<evidence type="ECO:0000313" key="2">
    <source>
        <dbReference type="EMBL" id="AUB82725.1"/>
    </source>
</evidence>
<dbReference type="RefSeq" id="WP_100920439.1">
    <property type="nucleotide sequence ID" value="NZ_CP020370.1"/>
</dbReference>
<sequence length="150" mass="15784">MEALLFTAAGGRFLTRLAALDEILMPVRLSPLPGAPGFITGVLNLRGEVLPVLALAERLGGVHPAGWQRGNRILRFAAAGHPLGLIVDTVAGIRTLGDDQRRPPILGARVGGCTDLWLIEGVMTQEICLSELLAPTQLGLLRDLAPGAPT</sequence>
<dbReference type="GO" id="GO:0005829">
    <property type="term" value="C:cytosol"/>
    <property type="evidence" value="ECO:0007669"/>
    <property type="project" value="TreeGrafter"/>
</dbReference>
<protein>
    <recommendedName>
        <fullName evidence="1">CheW-like domain-containing protein</fullName>
    </recommendedName>
</protein>
<name>A0A2K8UAZ3_9GAMM</name>
<dbReference type="EMBL" id="CP020370">
    <property type="protein sequence ID" value="AUB82725.1"/>
    <property type="molecule type" value="Genomic_DNA"/>
</dbReference>
<dbReference type="KEGG" id="tsy:THSYN_18465"/>
<evidence type="ECO:0000313" key="3">
    <source>
        <dbReference type="Proteomes" id="UP000232638"/>
    </source>
</evidence>
<reference evidence="2 3" key="1">
    <citation type="submission" date="2017-03" db="EMBL/GenBank/DDBJ databases">
        <title>Complete genome sequence of Candidatus 'Thiodictyon syntrophicum' sp. nov. strain Cad16T, a photolithoautotroph purple sulfur bacterium isolated from an alpine meromictic lake.</title>
        <authorList>
            <person name="Luedin S.M."/>
            <person name="Pothier J.F."/>
            <person name="Danza F."/>
            <person name="Storelli N."/>
            <person name="Wittwer M."/>
            <person name="Tonolla M."/>
        </authorList>
    </citation>
    <scope>NUCLEOTIDE SEQUENCE [LARGE SCALE GENOMIC DNA]</scope>
    <source>
        <strain evidence="2 3">Cad16T</strain>
    </source>
</reference>
<dbReference type="InterPro" id="IPR036061">
    <property type="entry name" value="CheW-like_dom_sf"/>
</dbReference>
<dbReference type="GO" id="GO:0007165">
    <property type="term" value="P:signal transduction"/>
    <property type="evidence" value="ECO:0007669"/>
    <property type="project" value="InterPro"/>
</dbReference>
<dbReference type="CDD" id="cd00588">
    <property type="entry name" value="CheW_like"/>
    <property type="match status" value="1"/>
</dbReference>
<dbReference type="GO" id="GO:0006935">
    <property type="term" value="P:chemotaxis"/>
    <property type="evidence" value="ECO:0007669"/>
    <property type="project" value="InterPro"/>
</dbReference>
<organism evidence="2 3">
    <name type="scientific">Candidatus Thiodictyon syntrophicum</name>
    <dbReference type="NCBI Taxonomy" id="1166950"/>
    <lineage>
        <taxon>Bacteria</taxon>
        <taxon>Pseudomonadati</taxon>
        <taxon>Pseudomonadota</taxon>
        <taxon>Gammaproteobacteria</taxon>
        <taxon>Chromatiales</taxon>
        <taxon>Chromatiaceae</taxon>
        <taxon>Thiodictyon</taxon>
    </lineage>
</organism>
<accession>A0A2K8UAZ3</accession>
<dbReference type="InterPro" id="IPR002545">
    <property type="entry name" value="CheW-lke_dom"/>
</dbReference>
<dbReference type="PANTHER" id="PTHR22617">
    <property type="entry name" value="CHEMOTAXIS SENSOR HISTIDINE KINASE-RELATED"/>
    <property type="match status" value="1"/>
</dbReference>
<dbReference type="SUPFAM" id="SSF50341">
    <property type="entry name" value="CheW-like"/>
    <property type="match status" value="1"/>
</dbReference>
<dbReference type="SMART" id="SM00260">
    <property type="entry name" value="CheW"/>
    <property type="match status" value="1"/>
</dbReference>
<dbReference type="AlphaFoldDB" id="A0A2K8UAZ3"/>
<dbReference type="OrthoDB" id="9790406at2"/>
<dbReference type="InterPro" id="IPR039315">
    <property type="entry name" value="CheW"/>
</dbReference>